<organism evidence="10">
    <name type="scientific">Caulobacter sp. (strain K31)</name>
    <dbReference type="NCBI Taxonomy" id="366602"/>
    <lineage>
        <taxon>Bacteria</taxon>
        <taxon>Pseudomonadati</taxon>
        <taxon>Pseudomonadota</taxon>
        <taxon>Alphaproteobacteria</taxon>
        <taxon>Caulobacterales</taxon>
        <taxon>Caulobacteraceae</taxon>
        <taxon>Caulobacter</taxon>
    </lineage>
</organism>
<dbReference type="Gene3D" id="1.10.540.10">
    <property type="entry name" value="Acyl-CoA dehydrogenase/oxidase, N-terminal domain"/>
    <property type="match status" value="1"/>
</dbReference>
<gene>
    <name evidence="10" type="ordered locus">Caul_2049</name>
</gene>
<evidence type="ECO:0000259" key="7">
    <source>
        <dbReference type="Pfam" id="PF00441"/>
    </source>
</evidence>
<dbReference type="InterPro" id="IPR036250">
    <property type="entry name" value="AcylCo_DH-like_C"/>
</dbReference>
<feature type="domain" description="Acyl-CoA oxidase/dehydrogenase middle" evidence="8">
    <location>
        <begin position="122"/>
        <end position="215"/>
    </location>
</feature>
<dbReference type="Pfam" id="PF02770">
    <property type="entry name" value="Acyl-CoA_dh_M"/>
    <property type="match status" value="1"/>
</dbReference>
<feature type="domain" description="Acyl-CoA dehydrogenase/oxidase C-terminal" evidence="7">
    <location>
        <begin position="227"/>
        <end position="364"/>
    </location>
</feature>
<evidence type="ECO:0000259" key="9">
    <source>
        <dbReference type="Pfam" id="PF02771"/>
    </source>
</evidence>
<dbReference type="InterPro" id="IPR037069">
    <property type="entry name" value="AcylCoA_DH/ox_N_sf"/>
</dbReference>
<comment type="similarity">
    <text evidence="2 6">Belongs to the acyl-CoA dehydrogenase family.</text>
</comment>
<name>B0T6W2_CAUSK</name>
<evidence type="ECO:0000256" key="1">
    <source>
        <dbReference type="ARBA" id="ARBA00001974"/>
    </source>
</evidence>
<dbReference type="GO" id="GO:0003995">
    <property type="term" value="F:acyl-CoA dehydrogenase activity"/>
    <property type="evidence" value="ECO:0007669"/>
    <property type="project" value="TreeGrafter"/>
</dbReference>
<keyword evidence="5 6" id="KW-0560">Oxidoreductase</keyword>
<dbReference type="InterPro" id="IPR013786">
    <property type="entry name" value="AcylCoA_DH/ox_N"/>
</dbReference>
<dbReference type="HOGENOM" id="CLU_018204_5_2_5"/>
<protein>
    <submittedName>
        <fullName evidence="10">Acyl-CoA dehydrogenase domain protein</fullName>
    </submittedName>
</protein>
<dbReference type="PANTHER" id="PTHR43884">
    <property type="entry name" value="ACYL-COA DEHYDROGENASE"/>
    <property type="match status" value="1"/>
</dbReference>
<dbReference type="InterPro" id="IPR009075">
    <property type="entry name" value="AcylCo_DH/oxidase_C"/>
</dbReference>
<dbReference type="InterPro" id="IPR006091">
    <property type="entry name" value="Acyl-CoA_Oxase/DH_mid-dom"/>
</dbReference>
<dbReference type="AlphaFoldDB" id="B0T6W2"/>
<dbReference type="GO" id="GO:0050660">
    <property type="term" value="F:flavin adenine dinucleotide binding"/>
    <property type="evidence" value="ECO:0007669"/>
    <property type="project" value="InterPro"/>
</dbReference>
<dbReference type="SUPFAM" id="SSF47203">
    <property type="entry name" value="Acyl-CoA dehydrogenase C-terminal domain-like"/>
    <property type="match status" value="1"/>
</dbReference>
<dbReference type="STRING" id="366602.Caul_2049"/>
<reference evidence="10" key="1">
    <citation type="submission" date="2008-01" db="EMBL/GenBank/DDBJ databases">
        <title>Complete sequence of chromosome of Caulobacter sp. K31.</title>
        <authorList>
            <consortium name="US DOE Joint Genome Institute"/>
            <person name="Copeland A."/>
            <person name="Lucas S."/>
            <person name="Lapidus A."/>
            <person name="Barry K."/>
            <person name="Glavina del Rio T."/>
            <person name="Dalin E."/>
            <person name="Tice H."/>
            <person name="Pitluck S."/>
            <person name="Bruce D."/>
            <person name="Goodwin L."/>
            <person name="Thompson L.S."/>
            <person name="Brettin T."/>
            <person name="Detter J.C."/>
            <person name="Han C."/>
            <person name="Schmutz J."/>
            <person name="Larimer F."/>
            <person name="Land M."/>
            <person name="Hauser L."/>
            <person name="Kyrpides N."/>
            <person name="Kim E."/>
            <person name="Stephens C."/>
            <person name="Richardson P."/>
        </authorList>
    </citation>
    <scope>NUCLEOTIDE SEQUENCE [LARGE SCALE GENOMIC DNA]</scope>
    <source>
        <strain evidence="10">K31</strain>
    </source>
</reference>
<feature type="domain" description="Acyl-CoA dehydrogenase/oxidase N-terminal" evidence="9">
    <location>
        <begin position="6"/>
        <end position="83"/>
    </location>
</feature>
<dbReference type="EMBL" id="CP000927">
    <property type="protein sequence ID" value="ABZ71177.1"/>
    <property type="molecule type" value="Genomic_DNA"/>
</dbReference>
<dbReference type="eggNOG" id="COG1960">
    <property type="taxonomic scope" value="Bacteria"/>
</dbReference>
<evidence type="ECO:0000256" key="6">
    <source>
        <dbReference type="RuleBase" id="RU362125"/>
    </source>
</evidence>
<dbReference type="InterPro" id="IPR046373">
    <property type="entry name" value="Acyl-CoA_Oxase/DH_mid-dom_sf"/>
</dbReference>
<dbReference type="Gene3D" id="1.20.140.10">
    <property type="entry name" value="Butyryl-CoA Dehydrogenase, subunit A, domain 3"/>
    <property type="match status" value="1"/>
</dbReference>
<keyword evidence="3 6" id="KW-0285">Flavoprotein</keyword>
<sequence>MDFNFTEEQSMVRDTVASFLQDKYDFETRRKIVASESGWRADYWQAFAEELGILGASFSEELGGLGGGAIDNMIIMEEFGKALVIEPYLGTVVIGGGFMKHSGYAGAASVIEGIIAGTTTIAFAYAEPQARYTWRDLKTTAKKEGSGYVLNGHKAVVVGAPFASHLVVTARTGGAQRDTGGVSVFLVDKTLPGVVTRDYPTVDGGRASEVFFENVSIPADALIGEEGGGLPLVDKVIDEATAAVGAEAVGVLRKLHEGTLDYAKQRKQFGTAISNFQVLQHRMVDMFIEVEQAVSMTYMATIKLDESDDERAKAVSAAKVRIGRACKFVGQNAIQIHGGMGMTDELAIGHYFKRATLIEGLFGSVDHHLKRYESLSFGPMGGKAA</sequence>
<dbReference type="SUPFAM" id="SSF56645">
    <property type="entry name" value="Acyl-CoA dehydrogenase NM domain-like"/>
    <property type="match status" value="1"/>
</dbReference>
<keyword evidence="4 6" id="KW-0274">FAD</keyword>
<dbReference type="OrthoDB" id="7328575at2"/>
<dbReference type="PANTHER" id="PTHR43884:SF20">
    <property type="entry name" value="ACYL-COA DEHYDROGENASE FADE28"/>
    <property type="match status" value="1"/>
</dbReference>
<evidence type="ECO:0000259" key="8">
    <source>
        <dbReference type="Pfam" id="PF02770"/>
    </source>
</evidence>
<dbReference type="KEGG" id="cak:Caul_2049"/>
<dbReference type="InterPro" id="IPR009100">
    <property type="entry name" value="AcylCoA_DH/oxidase_NM_dom_sf"/>
</dbReference>
<accession>B0T6W2</accession>
<dbReference type="Gene3D" id="2.40.110.10">
    <property type="entry name" value="Butyryl-CoA Dehydrogenase, subunit A, domain 2"/>
    <property type="match status" value="1"/>
</dbReference>
<evidence type="ECO:0000313" key="10">
    <source>
        <dbReference type="EMBL" id="ABZ71177.1"/>
    </source>
</evidence>
<proteinExistence type="inferred from homology"/>
<evidence type="ECO:0000256" key="4">
    <source>
        <dbReference type="ARBA" id="ARBA00022827"/>
    </source>
</evidence>
<comment type="cofactor">
    <cofactor evidence="1 6">
        <name>FAD</name>
        <dbReference type="ChEBI" id="CHEBI:57692"/>
    </cofactor>
</comment>
<dbReference type="Pfam" id="PF00441">
    <property type="entry name" value="Acyl-CoA_dh_1"/>
    <property type="match status" value="1"/>
</dbReference>
<evidence type="ECO:0000256" key="5">
    <source>
        <dbReference type="ARBA" id="ARBA00023002"/>
    </source>
</evidence>
<dbReference type="Pfam" id="PF02771">
    <property type="entry name" value="Acyl-CoA_dh_N"/>
    <property type="match status" value="1"/>
</dbReference>
<dbReference type="CDD" id="cd00567">
    <property type="entry name" value="ACAD"/>
    <property type="match status" value="1"/>
</dbReference>
<evidence type="ECO:0000256" key="2">
    <source>
        <dbReference type="ARBA" id="ARBA00009347"/>
    </source>
</evidence>
<evidence type="ECO:0000256" key="3">
    <source>
        <dbReference type="ARBA" id="ARBA00022630"/>
    </source>
</evidence>